<feature type="compositionally biased region" description="Polar residues" evidence="1">
    <location>
        <begin position="230"/>
        <end position="242"/>
    </location>
</feature>
<reference evidence="3 4" key="1">
    <citation type="submission" date="2024-09" db="EMBL/GenBank/DDBJ databases">
        <title>Chromosome-scale assembly of Riccia sorocarpa.</title>
        <authorList>
            <person name="Paukszto L."/>
        </authorList>
    </citation>
    <scope>NUCLEOTIDE SEQUENCE [LARGE SCALE GENOMIC DNA]</scope>
    <source>
        <strain evidence="3">LP-2024</strain>
        <tissue evidence="3">Aerial parts of the thallus</tissue>
    </source>
</reference>
<feature type="region of interest" description="Disordered" evidence="1">
    <location>
        <begin position="230"/>
        <end position="253"/>
    </location>
</feature>
<accession>A0ABD3GDQ0</accession>
<dbReference type="EMBL" id="JBJQOH010000008">
    <property type="protein sequence ID" value="KAL3677310.1"/>
    <property type="molecule type" value="Genomic_DNA"/>
</dbReference>
<evidence type="ECO:0000313" key="3">
    <source>
        <dbReference type="EMBL" id="KAL3677310.1"/>
    </source>
</evidence>
<evidence type="ECO:0000259" key="2">
    <source>
        <dbReference type="Pfam" id="PF01464"/>
    </source>
</evidence>
<dbReference type="AlphaFoldDB" id="A0ABD3GDQ0"/>
<name>A0ABD3GDQ0_9MARC</name>
<protein>
    <recommendedName>
        <fullName evidence="2">Transglycosylase SLT domain-containing protein</fullName>
    </recommendedName>
</protein>
<dbReference type="PANTHER" id="PTHR37179">
    <property type="entry name" value="TRANSGLYCOSYLASE"/>
    <property type="match status" value="1"/>
</dbReference>
<organism evidence="3 4">
    <name type="scientific">Riccia sorocarpa</name>
    <dbReference type="NCBI Taxonomy" id="122646"/>
    <lineage>
        <taxon>Eukaryota</taxon>
        <taxon>Viridiplantae</taxon>
        <taxon>Streptophyta</taxon>
        <taxon>Embryophyta</taxon>
        <taxon>Marchantiophyta</taxon>
        <taxon>Marchantiopsida</taxon>
        <taxon>Marchantiidae</taxon>
        <taxon>Marchantiales</taxon>
        <taxon>Ricciaceae</taxon>
        <taxon>Riccia</taxon>
    </lineage>
</organism>
<gene>
    <name evidence="3" type="ORF">R1sor_027258</name>
</gene>
<keyword evidence="4" id="KW-1185">Reference proteome</keyword>
<dbReference type="InterPro" id="IPR008258">
    <property type="entry name" value="Transglycosylase_SLT_dom_1"/>
</dbReference>
<evidence type="ECO:0000313" key="4">
    <source>
        <dbReference type="Proteomes" id="UP001633002"/>
    </source>
</evidence>
<feature type="domain" description="Transglycosylase SLT" evidence="2">
    <location>
        <begin position="89"/>
        <end position="203"/>
    </location>
</feature>
<dbReference type="Pfam" id="PF01464">
    <property type="entry name" value="SLT"/>
    <property type="match status" value="1"/>
</dbReference>
<sequence length="477" mass="54360">MSTSRRKPSKDGLLLTKTAPTLKFWNDCADPEDIQALWAHPAVNKEWTAAGEKPGQKVHMSRTFEGPACITETEMKAIAEIIIGRYFTKIDPAMVCAIAEIESARNPLAYRWEESVQEASTGLMQTLQSTAEWLAKDIGYQAYSVDWTSSMLYRPFVSVYFGCAYLKWLSTYDGKRRSEEFMVRGYNGGPKGATNKITLVYWNKYLVAKQNLYMKSDLVAPPVIHNPSVVSHGTQVEGTSTKPKPWPRAKSSNAPLAVVHPQEGCLYYAEKPRVDPVKEWTFWEEKCSQEDLDYMWKHSIVKKEWTRAGEKRGRVRFSRDTKLRPFLTVAELQAIAENIIARFFTYRGINPGMLYALSEISSNRLLHGMDGQNGIMGLSFETAMWLYRDMGYKSYKLKVNDDLTKPFVSMYFGAAYVCFLSHHGNRPRSDEFVVRGYKGGVDAVDDPETMSFWVQYLEAKSHFRLQPRKGDGSCCIQ</sequence>
<dbReference type="Proteomes" id="UP001633002">
    <property type="component" value="Unassembled WGS sequence"/>
</dbReference>
<dbReference type="SUPFAM" id="SSF53955">
    <property type="entry name" value="Lysozyme-like"/>
    <property type="match status" value="2"/>
</dbReference>
<dbReference type="Gene3D" id="1.10.530.10">
    <property type="match status" value="2"/>
</dbReference>
<proteinExistence type="predicted"/>
<dbReference type="PANTHER" id="PTHR37179:SF1">
    <property type="entry name" value="TRANSGLYCOSYLASE"/>
    <property type="match status" value="1"/>
</dbReference>
<comment type="caution">
    <text evidence="3">The sequence shown here is derived from an EMBL/GenBank/DDBJ whole genome shotgun (WGS) entry which is preliminary data.</text>
</comment>
<evidence type="ECO:0000256" key="1">
    <source>
        <dbReference type="SAM" id="MobiDB-lite"/>
    </source>
</evidence>
<dbReference type="InterPro" id="IPR023346">
    <property type="entry name" value="Lysozyme-like_dom_sf"/>
</dbReference>